<name>A0ABQ1F7D4_SPHSA</name>
<dbReference type="Proteomes" id="UP000628109">
    <property type="component" value="Unassembled WGS sequence"/>
</dbReference>
<sequence>MLGDPTARCKWNNGAAEDWETKFAALIQIATGTVDDHAGNAVPSRSPAQQAAPARGIGPSAMLDDHDLTRLCRHDGRGTQVPFGQSFDRRSKFHGHNPAGNALPLCGQPDETRDDSAETEFVERV</sequence>
<gene>
    <name evidence="2" type="ORF">GCM10019071_34270</name>
</gene>
<feature type="compositionally biased region" description="Low complexity" evidence="1">
    <location>
        <begin position="43"/>
        <end position="55"/>
    </location>
</feature>
<protein>
    <submittedName>
        <fullName evidence="2">Uncharacterized protein</fullName>
    </submittedName>
</protein>
<evidence type="ECO:0000313" key="2">
    <source>
        <dbReference type="EMBL" id="GGA00773.1"/>
    </source>
</evidence>
<feature type="region of interest" description="Disordered" evidence="1">
    <location>
        <begin position="74"/>
        <end position="125"/>
    </location>
</feature>
<dbReference type="EMBL" id="BMDU01000008">
    <property type="protein sequence ID" value="GGA00773.1"/>
    <property type="molecule type" value="Genomic_DNA"/>
</dbReference>
<evidence type="ECO:0000256" key="1">
    <source>
        <dbReference type="SAM" id="MobiDB-lite"/>
    </source>
</evidence>
<organism evidence="2 3">
    <name type="scientific">Sphingobium fuliginis (strain ATCC 27551)</name>
    <dbReference type="NCBI Taxonomy" id="336203"/>
    <lineage>
        <taxon>Bacteria</taxon>
        <taxon>Pseudomonadati</taxon>
        <taxon>Pseudomonadota</taxon>
        <taxon>Alphaproteobacteria</taxon>
        <taxon>Sphingomonadales</taxon>
        <taxon>Sphingomonadaceae</taxon>
        <taxon>Sphingobium</taxon>
    </lineage>
</organism>
<feature type="region of interest" description="Disordered" evidence="1">
    <location>
        <begin position="36"/>
        <end position="59"/>
    </location>
</feature>
<evidence type="ECO:0000313" key="3">
    <source>
        <dbReference type="Proteomes" id="UP000628109"/>
    </source>
</evidence>
<comment type="caution">
    <text evidence="2">The sequence shown here is derived from an EMBL/GenBank/DDBJ whole genome shotgun (WGS) entry which is preliminary data.</text>
</comment>
<proteinExistence type="predicted"/>
<feature type="compositionally biased region" description="Basic and acidic residues" evidence="1">
    <location>
        <begin position="110"/>
        <end position="125"/>
    </location>
</feature>
<reference evidence="3" key="1">
    <citation type="journal article" date="2019" name="Int. J. Syst. Evol. Microbiol.">
        <title>The Global Catalogue of Microorganisms (GCM) 10K type strain sequencing project: providing services to taxonomists for standard genome sequencing and annotation.</title>
        <authorList>
            <consortium name="The Broad Institute Genomics Platform"/>
            <consortium name="The Broad Institute Genome Sequencing Center for Infectious Disease"/>
            <person name="Wu L."/>
            <person name="Ma J."/>
        </authorList>
    </citation>
    <scope>NUCLEOTIDE SEQUENCE [LARGE SCALE GENOMIC DNA]</scope>
    <source>
        <strain evidence="3">CCM 7327</strain>
    </source>
</reference>
<accession>A0ABQ1F7D4</accession>
<keyword evidence="3" id="KW-1185">Reference proteome</keyword>